<evidence type="ECO:0000256" key="4">
    <source>
        <dbReference type="RuleBase" id="RU003834"/>
    </source>
</evidence>
<dbReference type="InterPro" id="IPR000685">
    <property type="entry name" value="RuBisCO_lsu_C"/>
</dbReference>
<keyword evidence="8" id="KW-1185">Reference proteome</keyword>
<keyword evidence="2" id="KW-0479">Metal-binding</keyword>
<gene>
    <name evidence="7" type="ORF">QF118_06050</name>
</gene>
<keyword evidence="3" id="KW-0460">Magnesium</keyword>
<evidence type="ECO:0000259" key="6">
    <source>
        <dbReference type="Pfam" id="PF02788"/>
    </source>
</evidence>
<name>A0ABY8QM82_9RHOB</name>
<sequence>MNRITATYDIESPVGVARAAQVLAGEQSTGTFTRLAAETDALRERSAARIENIQITGTSATPSLPCRKTGDSYERGTVTISWSLENFGTSLPTLLSTLAGNLFELAELSAVRLIDMHLPGAFALDHPGPQFGAQGTRDFLGGHKGPVIGTIIKPSVGLNPSETAALVQTLVDAGIDFIKDDELQANGPHCPFDKRVAKVSRVLKAHADKTGKQVMYAFNITDEIDQMWRNLDLLEKHGGTCAMVCMNSVGLTGLRAVRERSSMTIHGHRAGWGIYSRSPDVGISFPVMQKLWRLAGADHLHVNGLANKFTEEDSVIAQSAKSVQTPVCDTGPAHIAMPVYSSGQTIWQIDPARCLLGNDDFIFCAGGGIMSHPAGAGAGVIALRQAAEAARRGIDIQEFASQHSELKAALKTFSRPDIRVGHS</sequence>
<dbReference type="InterPro" id="IPR036376">
    <property type="entry name" value="RuBisCO_lsu_C_sf"/>
</dbReference>
<dbReference type="Pfam" id="PF02788">
    <property type="entry name" value="RuBisCO_large_N"/>
    <property type="match status" value="1"/>
</dbReference>
<dbReference type="Gene3D" id="3.30.70.150">
    <property type="entry name" value="RuBisCO large subunit, N-terminal domain"/>
    <property type="match status" value="1"/>
</dbReference>
<dbReference type="PANTHER" id="PTHR42704">
    <property type="entry name" value="RIBULOSE BISPHOSPHATE CARBOXYLASE"/>
    <property type="match status" value="1"/>
</dbReference>
<dbReference type="InterPro" id="IPR036422">
    <property type="entry name" value="RuBisCO_lsu_N_sf"/>
</dbReference>
<dbReference type="RefSeq" id="WP_282301740.1">
    <property type="nucleotide sequence ID" value="NZ_CP124616.1"/>
</dbReference>
<proteinExistence type="inferred from homology"/>
<comment type="similarity">
    <text evidence="4">Belongs to the RuBisCO large chain family.</text>
</comment>
<dbReference type="EMBL" id="CP124616">
    <property type="protein sequence ID" value="WGW05106.1"/>
    <property type="molecule type" value="Genomic_DNA"/>
</dbReference>
<organism evidence="7 8">
    <name type="scientific">Tropicibacter oceani</name>
    <dbReference type="NCBI Taxonomy" id="3058420"/>
    <lineage>
        <taxon>Bacteria</taxon>
        <taxon>Pseudomonadati</taxon>
        <taxon>Pseudomonadota</taxon>
        <taxon>Alphaproteobacteria</taxon>
        <taxon>Rhodobacterales</taxon>
        <taxon>Roseobacteraceae</taxon>
        <taxon>Tropicibacter</taxon>
    </lineage>
</organism>
<dbReference type="InterPro" id="IPR017443">
    <property type="entry name" value="RuBisCO_lsu_fd_N"/>
</dbReference>
<dbReference type="PANTHER" id="PTHR42704:SF17">
    <property type="entry name" value="RIBULOSE BISPHOSPHATE CARBOXYLASE LARGE CHAIN"/>
    <property type="match status" value="1"/>
</dbReference>
<evidence type="ECO:0000256" key="1">
    <source>
        <dbReference type="ARBA" id="ARBA00001946"/>
    </source>
</evidence>
<evidence type="ECO:0000256" key="2">
    <source>
        <dbReference type="ARBA" id="ARBA00022723"/>
    </source>
</evidence>
<accession>A0ABY8QM82</accession>
<comment type="cofactor">
    <cofactor evidence="1">
        <name>Mg(2+)</name>
        <dbReference type="ChEBI" id="CHEBI:18420"/>
    </cofactor>
</comment>
<evidence type="ECO:0000313" key="7">
    <source>
        <dbReference type="EMBL" id="WGW05106.1"/>
    </source>
</evidence>
<evidence type="ECO:0000259" key="5">
    <source>
        <dbReference type="Pfam" id="PF00016"/>
    </source>
</evidence>
<reference evidence="7 8" key="1">
    <citation type="submission" date="2023-05" db="EMBL/GenBank/DDBJ databases">
        <title>YMD87, complete Genome.</title>
        <authorList>
            <person name="Zhang J."/>
            <person name="Xu X."/>
        </authorList>
    </citation>
    <scope>NUCLEOTIDE SEQUENCE [LARGE SCALE GENOMIC DNA]</scope>
    <source>
        <strain evidence="7 8">YMD87</strain>
    </source>
</reference>
<dbReference type="InterPro" id="IPR033966">
    <property type="entry name" value="RuBisCO"/>
</dbReference>
<dbReference type="SUPFAM" id="SSF51649">
    <property type="entry name" value="RuBisCo, C-terminal domain"/>
    <property type="match status" value="1"/>
</dbReference>
<dbReference type="Gene3D" id="3.20.20.110">
    <property type="entry name" value="Ribulose bisphosphate carboxylase, large subunit, C-terminal domain"/>
    <property type="match status" value="1"/>
</dbReference>
<dbReference type="CDD" id="cd08207">
    <property type="entry name" value="RLP_NonPhot"/>
    <property type="match status" value="1"/>
</dbReference>
<feature type="domain" description="Ribulose bisphosphate carboxylase large subunit ferrodoxin-like N-terminal" evidence="6">
    <location>
        <begin position="6"/>
        <end position="121"/>
    </location>
</feature>
<feature type="domain" description="Ribulose bisphosphate carboxylase large subunit C-terminal" evidence="5">
    <location>
        <begin position="134"/>
        <end position="413"/>
    </location>
</feature>
<dbReference type="SUPFAM" id="SSF54966">
    <property type="entry name" value="RuBisCO, large subunit, small (N-terminal) domain"/>
    <property type="match status" value="1"/>
</dbReference>
<protein>
    <submittedName>
        <fullName evidence="7">Ribulose-bisphosphate carboxylase large subunit family protein</fullName>
    </submittedName>
</protein>
<dbReference type="Proteomes" id="UP001241605">
    <property type="component" value="Chromosome"/>
</dbReference>
<dbReference type="InterPro" id="IPR020878">
    <property type="entry name" value="RuBisCo_large_chain_AS"/>
</dbReference>
<evidence type="ECO:0000313" key="8">
    <source>
        <dbReference type="Proteomes" id="UP001241605"/>
    </source>
</evidence>
<dbReference type="SFLD" id="SFLDS00014">
    <property type="entry name" value="RuBisCO"/>
    <property type="match status" value="1"/>
</dbReference>
<evidence type="ECO:0000256" key="3">
    <source>
        <dbReference type="ARBA" id="ARBA00022842"/>
    </source>
</evidence>
<dbReference type="PROSITE" id="PS00157">
    <property type="entry name" value="RUBISCO_LARGE"/>
    <property type="match status" value="1"/>
</dbReference>
<dbReference type="Pfam" id="PF00016">
    <property type="entry name" value="RuBisCO_large"/>
    <property type="match status" value="1"/>
</dbReference>
<dbReference type="SFLD" id="SFLDG00301">
    <property type="entry name" value="RuBisCO-like_proteins"/>
    <property type="match status" value="1"/>
</dbReference>